<dbReference type="EMBL" id="MH884508">
    <property type="protein sequence ID" value="AYP68338.1"/>
    <property type="molecule type" value="Genomic_DNA"/>
</dbReference>
<evidence type="ECO:0000313" key="2">
    <source>
        <dbReference type="Proteomes" id="UP000274199"/>
    </source>
</evidence>
<accession>A0A3G3BVQ1</accession>
<reference evidence="1 2" key="1">
    <citation type="submission" date="2018-09" db="EMBL/GenBank/DDBJ databases">
        <title>Comparative Genomic Analysis of Eight Novel Haloalkaliphilic Bacteriophages from Lake Elmenteita, Kenya.</title>
        <authorList>
            <person name="Akhwale J.K."/>
        </authorList>
    </citation>
    <scope>NUCLEOTIDE SEQUENCE [LARGE SCALE GENOMIC DNA]</scope>
</reference>
<protein>
    <submittedName>
        <fullName evidence="1">Uncharacterized protein</fullName>
    </submittedName>
</protein>
<keyword evidence="2" id="KW-1185">Reference proteome</keyword>
<organism evidence="1 2">
    <name type="scientific">Bacillus phage vB_BcoS-136</name>
    <dbReference type="NCBI Taxonomy" id="2419619"/>
    <lineage>
        <taxon>Viruses</taxon>
        <taxon>Duplodnaviria</taxon>
        <taxon>Heunggongvirae</taxon>
        <taxon>Uroviricota</taxon>
        <taxon>Caudoviricetes</taxon>
        <taxon>Heleneionescovirinae</taxon>
        <taxon>Kenyattavirus</taxon>
        <taxon>Kenyattavirus kv136</taxon>
    </lineage>
</organism>
<gene>
    <name evidence="1" type="ORF">vBBcoS136_00224</name>
</gene>
<evidence type="ECO:0000313" key="1">
    <source>
        <dbReference type="EMBL" id="AYP68338.1"/>
    </source>
</evidence>
<dbReference type="Proteomes" id="UP000274199">
    <property type="component" value="Segment"/>
</dbReference>
<proteinExistence type="predicted"/>
<name>A0A3G3BVQ1_9CAUD</name>
<sequence>MIEVVVLQAKGNIHLGKNATFLDGELYFGRESKDGSSFVIRSEQGYWIPVFSYRLTVNRLKYKEIFNRRATIYMKNRKRLNNFVSVEHYFNSGNAKKWWYDSQFKDLELYG</sequence>